<accession>A0A2P2QLX2</accession>
<name>A0A2P2QLX2_RHIMU</name>
<proteinExistence type="predicted"/>
<dbReference type="AlphaFoldDB" id="A0A2P2QLX2"/>
<reference evidence="1" key="1">
    <citation type="submission" date="2018-02" db="EMBL/GenBank/DDBJ databases">
        <title>Rhizophora mucronata_Transcriptome.</title>
        <authorList>
            <person name="Meera S.P."/>
            <person name="Sreeshan A."/>
            <person name="Augustine A."/>
        </authorList>
    </citation>
    <scope>NUCLEOTIDE SEQUENCE</scope>
    <source>
        <tissue evidence="1">Leaf</tissue>
    </source>
</reference>
<protein>
    <submittedName>
        <fullName evidence="1">Uncharacterized protein</fullName>
    </submittedName>
</protein>
<dbReference type="EMBL" id="GGEC01087499">
    <property type="protein sequence ID" value="MBX67983.1"/>
    <property type="molecule type" value="Transcribed_RNA"/>
</dbReference>
<sequence length="51" mass="5816">MIFYSVCDIEPNNLLFILFLSGLSHKRLIIHKAKGCYFGAFSSLDSFKNES</sequence>
<evidence type="ECO:0000313" key="1">
    <source>
        <dbReference type="EMBL" id="MBX67983.1"/>
    </source>
</evidence>
<organism evidence="1">
    <name type="scientific">Rhizophora mucronata</name>
    <name type="common">Asiatic mangrove</name>
    <dbReference type="NCBI Taxonomy" id="61149"/>
    <lineage>
        <taxon>Eukaryota</taxon>
        <taxon>Viridiplantae</taxon>
        <taxon>Streptophyta</taxon>
        <taxon>Embryophyta</taxon>
        <taxon>Tracheophyta</taxon>
        <taxon>Spermatophyta</taxon>
        <taxon>Magnoliopsida</taxon>
        <taxon>eudicotyledons</taxon>
        <taxon>Gunneridae</taxon>
        <taxon>Pentapetalae</taxon>
        <taxon>rosids</taxon>
        <taxon>fabids</taxon>
        <taxon>Malpighiales</taxon>
        <taxon>Rhizophoraceae</taxon>
        <taxon>Rhizophora</taxon>
    </lineage>
</organism>